<dbReference type="OrthoDB" id="301434at2759"/>
<dbReference type="EMBL" id="AAYY01000003">
    <property type="protein sequence ID" value="EDP44437.1"/>
    <property type="molecule type" value="Genomic_DNA"/>
</dbReference>
<dbReference type="VEuPathDB" id="FungiDB:MGL_0919"/>
<dbReference type="GeneID" id="5855957"/>
<comment type="caution">
    <text evidence="2">The sequence shown here is derived from an EMBL/GenBank/DDBJ whole genome shotgun (WGS) entry which is preliminary data.</text>
</comment>
<accession>A8PVP0</accession>
<proteinExistence type="predicted"/>
<dbReference type="RefSeq" id="XP_001731651.1">
    <property type="nucleotide sequence ID" value="XM_001731599.1"/>
</dbReference>
<evidence type="ECO:0000313" key="2">
    <source>
        <dbReference type="EMBL" id="EDP44437.1"/>
    </source>
</evidence>
<reference evidence="2 3" key="1">
    <citation type="journal article" date="2007" name="Proc. Natl. Acad. Sci. U.S.A.">
        <title>Dandruff-associated Malassezia genomes reveal convergent and divergent virulence traits shared with plant and human fungal pathogens.</title>
        <authorList>
            <person name="Xu J."/>
            <person name="Saunders C.W."/>
            <person name="Hu P."/>
            <person name="Grant R.A."/>
            <person name="Boekhout T."/>
            <person name="Kuramae E.E."/>
            <person name="Kronstad J.W."/>
            <person name="Deangelis Y.M."/>
            <person name="Reeder N.L."/>
            <person name="Johnstone K.R."/>
            <person name="Leland M."/>
            <person name="Fieno A.M."/>
            <person name="Begley W.M."/>
            <person name="Sun Y."/>
            <person name="Lacey M.P."/>
            <person name="Chaudhary T."/>
            <person name="Keough T."/>
            <person name="Chu L."/>
            <person name="Sears R."/>
            <person name="Yuan B."/>
            <person name="Dawson T.L.Jr."/>
        </authorList>
    </citation>
    <scope>NUCLEOTIDE SEQUENCE [LARGE SCALE GENOMIC DNA]</scope>
    <source>
        <strain evidence="3">ATCC MYA-4612 / CBS 7966</strain>
    </source>
</reference>
<keyword evidence="1" id="KW-0812">Transmembrane</keyword>
<evidence type="ECO:0000256" key="1">
    <source>
        <dbReference type="SAM" id="Phobius"/>
    </source>
</evidence>
<dbReference type="STRING" id="425265.A8PVP0"/>
<keyword evidence="1" id="KW-0472">Membrane</keyword>
<name>A8PVP0_MALGO</name>
<dbReference type="AlphaFoldDB" id="A8PVP0"/>
<keyword evidence="1" id="KW-1133">Transmembrane helix</keyword>
<sequence>MGNWRTNNFYYIDMNRLDKVFTAISNVVEPALKYKLKVAWELTVMRHVSAKVFASLLFAWVPLVLWKILATPMIKDSVPAIYFKLKHLFVCPRKGPDAEATALSSQISTKALEKDFSQLRQRKSTGTVSNEFAQTTPRMSPKATNHLEEQFCRGPLL</sequence>
<dbReference type="Proteomes" id="UP000008837">
    <property type="component" value="Unassembled WGS sequence"/>
</dbReference>
<dbReference type="KEGG" id="mgl:MGL_0919"/>
<organism evidence="2 3">
    <name type="scientific">Malassezia globosa (strain ATCC MYA-4612 / CBS 7966)</name>
    <name type="common">Dandruff-associated fungus</name>
    <dbReference type="NCBI Taxonomy" id="425265"/>
    <lineage>
        <taxon>Eukaryota</taxon>
        <taxon>Fungi</taxon>
        <taxon>Dikarya</taxon>
        <taxon>Basidiomycota</taxon>
        <taxon>Ustilaginomycotina</taxon>
        <taxon>Malasseziomycetes</taxon>
        <taxon>Malasseziales</taxon>
        <taxon>Malasseziaceae</taxon>
        <taxon>Malassezia</taxon>
    </lineage>
</organism>
<evidence type="ECO:0000313" key="3">
    <source>
        <dbReference type="Proteomes" id="UP000008837"/>
    </source>
</evidence>
<dbReference type="InParanoid" id="A8PVP0"/>
<protein>
    <submittedName>
        <fullName evidence="2">Uncharacterized protein</fullName>
    </submittedName>
</protein>
<keyword evidence="3" id="KW-1185">Reference proteome</keyword>
<feature type="transmembrane region" description="Helical" evidence="1">
    <location>
        <begin position="52"/>
        <end position="69"/>
    </location>
</feature>
<gene>
    <name evidence="2" type="ORF">MGL_0919</name>
</gene>